<evidence type="ECO:0000256" key="6">
    <source>
        <dbReference type="SAM" id="Phobius"/>
    </source>
</evidence>
<evidence type="ECO:0000259" key="7">
    <source>
        <dbReference type="Pfam" id="PF06271"/>
    </source>
</evidence>
<dbReference type="OrthoDB" id="1787043at2"/>
<reference evidence="8 9" key="1">
    <citation type="submission" date="2015-08" db="EMBL/GenBank/DDBJ databases">
        <title>Draft genome sequence of cellulolytic and xylanolytic Paenibacillus sp. A59, isolated from a decaying forest soil from Patagonia, Argentina.</title>
        <authorList>
            <person name="Ghio S."/>
            <person name="Caceres A.M."/>
            <person name="Talia P."/>
            <person name="Grasso D."/>
            <person name="Campos E."/>
        </authorList>
    </citation>
    <scope>NUCLEOTIDE SEQUENCE [LARGE SCALE GENOMIC DNA]</scope>
    <source>
        <strain evidence="8 9">A59</strain>
    </source>
</reference>
<dbReference type="PANTHER" id="PTHR36115">
    <property type="entry name" value="PROLINE-RICH ANTIGEN HOMOLOG-RELATED"/>
    <property type="match status" value="1"/>
</dbReference>
<keyword evidence="4 6" id="KW-1133">Transmembrane helix</keyword>
<dbReference type="Pfam" id="PF06271">
    <property type="entry name" value="RDD"/>
    <property type="match status" value="1"/>
</dbReference>
<dbReference type="EMBL" id="LITU01000051">
    <property type="protein sequence ID" value="KOY16698.1"/>
    <property type="molecule type" value="Genomic_DNA"/>
</dbReference>
<dbReference type="RefSeq" id="WP_053780625.1">
    <property type="nucleotide sequence ID" value="NZ_LITU01000051.1"/>
</dbReference>
<evidence type="ECO:0000256" key="5">
    <source>
        <dbReference type="ARBA" id="ARBA00023136"/>
    </source>
</evidence>
<dbReference type="GO" id="GO:0005886">
    <property type="term" value="C:plasma membrane"/>
    <property type="evidence" value="ECO:0007669"/>
    <property type="project" value="UniProtKB-SubCell"/>
</dbReference>
<organism evidence="8 9">
    <name type="scientific">Paenibacillus xylanivorans</name>
    <dbReference type="NCBI Taxonomy" id="1705561"/>
    <lineage>
        <taxon>Bacteria</taxon>
        <taxon>Bacillati</taxon>
        <taxon>Bacillota</taxon>
        <taxon>Bacilli</taxon>
        <taxon>Bacillales</taxon>
        <taxon>Paenibacillaceae</taxon>
        <taxon>Paenibacillus</taxon>
    </lineage>
</organism>
<dbReference type="InterPro" id="IPR051791">
    <property type="entry name" value="Pra-immunoreactive"/>
</dbReference>
<comment type="subcellular location">
    <subcellularLocation>
        <location evidence="1">Cell membrane</location>
        <topology evidence="1">Multi-pass membrane protein</topology>
    </subcellularLocation>
</comment>
<evidence type="ECO:0000313" key="8">
    <source>
        <dbReference type="EMBL" id="KOY16698.1"/>
    </source>
</evidence>
<protein>
    <recommendedName>
        <fullName evidence="7">RDD domain-containing protein</fullName>
    </recommendedName>
</protein>
<comment type="caution">
    <text evidence="8">The sequence shown here is derived from an EMBL/GenBank/DDBJ whole genome shotgun (WGS) entry which is preliminary data.</text>
</comment>
<proteinExistence type="predicted"/>
<evidence type="ECO:0000256" key="2">
    <source>
        <dbReference type="ARBA" id="ARBA00022475"/>
    </source>
</evidence>
<keyword evidence="3 6" id="KW-0812">Transmembrane</keyword>
<feature type="transmembrane region" description="Helical" evidence="6">
    <location>
        <begin position="12"/>
        <end position="38"/>
    </location>
</feature>
<keyword evidence="5 6" id="KW-0472">Membrane</keyword>
<evidence type="ECO:0000256" key="3">
    <source>
        <dbReference type="ARBA" id="ARBA00022692"/>
    </source>
</evidence>
<sequence length="138" mass="15015">MKGGIGLREAGFWVRLGAGFLDGLIVSLPLAIIVGVLTGNFDRDEPLAKLLGGLYSILLPVFWYGRTIGKRICGIRIRKYGTHEPPGIGTMLMRVVVAGLVYGITLGIGFLISVFMVAIREDKRAIHDFIAGTEVVWD</sequence>
<feature type="transmembrane region" description="Helical" evidence="6">
    <location>
        <begin position="95"/>
        <end position="119"/>
    </location>
</feature>
<dbReference type="AlphaFoldDB" id="A0A0M9BPX8"/>
<dbReference type="InterPro" id="IPR010432">
    <property type="entry name" value="RDD"/>
</dbReference>
<feature type="domain" description="RDD" evidence="7">
    <location>
        <begin position="10"/>
        <end position="132"/>
    </location>
</feature>
<name>A0A0M9BPX8_9BACL</name>
<gene>
    <name evidence="8" type="ORF">AMS66_09830</name>
</gene>
<feature type="transmembrane region" description="Helical" evidence="6">
    <location>
        <begin position="50"/>
        <end position="69"/>
    </location>
</feature>
<dbReference type="Proteomes" id="UP000037688">
    <property type="component" value="Unassembled WGS sequence"/>
</dbReference>
<evidence type="ECO:0000256" key="1">
    <source>
        <dbReference type="ARBA" id="ARBA00004651"/>
    </source>
</evidence>
<keyword evidence="2" id="KW-1003">Cell membrane</keyword>
<evidence type="ECO:0000313" key="9">
    <source>
        <dbReference type="Proteomes" id="UP000037688"/>
    </source>
</evidence>
<dbReference type="PANTHER" id="PTHR36115:SF9">
    <property type="entry name" value="LMO1584 PROTEIN"/>
    <property type="match status" value="1"/>
</dbReference>
<dbReference type="PATRIC" id="fig|1705561.3.peg.1812"/>
<accession>A0A0M9BPX8</accession>
<keyword evidence="9" id="KW-1185">Reference proteome</keyword>
<evidence type="ECO:0000256" key="4">
    <source>
        <dbReference type="ARBA" id="ARBA00022989"/>
    </source>
</evidence>